<gene>
    <name evidence="2" type="ORF">AAFF_G00073160</name>
</gene>
<dbReference type="Gene3D" id="3.30.565.10">
    <property type="entry name" value="Histidine kinase-like ATPase, C-terminal domain"/>
    <property type="match status" value="1"/>
</dbReference>
<dbReference type="Proteomes" id="UP001221898">
    <property type="component" value="Unassembled WGS sequence"/>
</dbReference>
<reference evidence="2" key="1">
    <citation type="journal article" date="2023" name="Science">
        <title>Genome structures resolve the early diversification of teleost fishes.</title>
        <authorList>
            <person name="Parey E."/>
            <person name="Louis A."/>
            <person name="Montfort J."/>
            <person name="Bouchez O."/>
            <person name="Roques C."/>
            <person name="Iampietro C."/>
            <person name="Lluch J."/>
            <person name="Castinel A."/>
            <person name="Donnadieu C."/>
            <person name="Desvignes T."/>
            <person name="Floi Bucao C."/>
            <person name="Jouanno E."/>
            <person name="Wen M."/>
            <person name="Mejri S."/>
            <person name="Dirks R."/>
            <person name="Jansen H."/>
            <person name="Henkel C."/>
            <person name="Chen W.J."/>
            <person name="Zahm M."/>
            <person name="Cabau C."/>
            <person name="Klopp C."/>
            <person name="Thompson A.W."/>
            <person name="Robinson-Rechavi M."/>
            <person name="Braasch I."/>
            <person name="Lecointre G."/>
            <person name="Bobe J."/>
            <person name="Postlethwait J.H."/>
            <person name="Berthelot C."/>
            <person name="Roest Crollius H."/>
            <person name="Guiguen Y."/>
        </authorList>
    </citation>
    <scope>NUCLEOTIDE SEQUENCE</scope>
    <source>
        <strain evidence="2">NC1722</strain>
    </source>
</reference>
<evidence type="ECO:0000313" key="3">
    <source>
        <dbReference type="Proteomes" id="UP001221898"/>
    </source>
</evidence>
<keyword evidence="3" id="KW-1185">Reference proteome</keyword>
<comment type="caution">
    <text evidence="2">The sequence shown here is derived from an EMBL/GenBank/DDBJ whole genome shotgun (WGS) entry which is preliminary data.</text>
</comment>
<name>A0AAD7RYC5_9TELE</name>
<dbReference type="PANTHER" id="PTHR46919:SF2">
    <property type="entry name" value="SACSIN"/>
    <property type="match status" value="1"/>
</dbReference>
<dbReference type="EMBL" id="JAINUG010000144">
    <property type="protein sequence ID" value="KAJ8392642.1"/>
    <property type="molecule type" value="Genomic_DNA"/>
</dbReference>
<protein>
    <recommendedName>
        <fullName evidence="1">Sacsin/Nov domain-containing protein</fullName>
    </recommendedName>
</protein>
<dbReference type="SUPFAM" id="SSF55874">
    <property type="entry name" value="ATPase domain of HSP90 chaperone/DNA topoisomerase II/histidine kinase"/>
    <property type="match status" value="1"/>
</dbReference>
<dbReference type="InterPro" id="IPR058210">
    <property type="entry name" value="SACS/Nov_dom"/>
</dbReference>
<sequence length="392" mass="44647">MCCVASSAAGGVEGTGLLPSCPPAVLRRLEKIKFEDHVPRRMMNMNASQKKKRRKAFGPTPRPVIDCLKDILCRYPDGGQILKELIQNADDAGATAVAFIHDERAYETQTLWTEDLHKYQGPALYAYNNAEFTEDDWGGIQGRSNKRNDPNKVGRFGIGFNSVYHITDNRRHIKWKEEDQKFDMAACWNELLVKEVLPHAYHMIILDTIDFSQHSGCPSSTVYRLWPDIDQMKHRERWYDVAMEMLQHFLQLNKAVLAGATDEWVTLSEAVFLSDDNMEPEMKTAVSGVLIAQGEKLVSIPSHVSRDIQVTVQSPNTLKMATPAFVRNVLRKSATVNLSREDKLFLLEYVLSDEQYHELWGLQLLPLSNGTFKAFTNEDDNLALIDNEQFPW</sequence>
<evidence type="ECO:0000313" key="2">
    <source>
        <dbReference type="EMBL" id="KAJ8392642.1"/>
    </source>
</evidence>
<evidence type="ECO:0000259" key="1">
    <source>
        <dbReference type="Pfam" id="PF25794"/>
    </source>
</evidence>
<organism evidence="2 3">
    <name type="scientific">Aldrovandia affinis</name>
    <dbReference type="NCBI Taxonomy" id="143900"/>
    <lineage>
        <taxon>Eukaryota</taxon>
        <taxon>Metazoa</taxon>
        <taxon>Chordata</taxon>
        <taxon>Craniata</taxon>
        <taxon>Vertebrata</taxon>
        <taxon>Euteleostomi</taxon>
        <taxon>Actinopterygii</taxon>
        <taxon>Neopterygii</taxon>
        <taxon>Teleostei</taxon>
        <taxon>Notacanthiformes</taxon>
        <taxon>Halosauridae</taxon>
        <taxon>Aldrovandia</taxon>
    </lineage>
</organism>
<feature type="domain" description="Sacsin/Nov" evidence="1">
    <location>
        <begin position="63"/>
        <end position="168"/>
    </location>
</feature>
<accession>A0AAD7RYC5</accession>
<proteinExistence type="predicted"/>
<dbReference type="AlphaFoldDB" id="A0AAD7RYC5"/>
<dbReference type="InterPro" id="IPR036890">
    <property type="entry name" value="HATPase_C_sf"/>
</dbReference>
<dbReference type="NCBIfam" id="NF047352">
    <property type="entry name" value="P_loop_sacsin"/>
    <property type="match status" value="1"/>
</dbReference>
<dbReference type="PANTHER" id="PTHR46919">
    <property type="entry name" value="ZINC FINGER, C3HC4 TYPE (RING FINGER) FAMILY PROTEIN"/>
    <property type="match status" value="1"/>
</dbReference>
<dbReference type="Pfam" id="PF25794">
    <property type="entry name" value="SACS"/>
    <property type="match status" value="1"/>
</dbReference>